<protein>
    <submittedName>
        <fullName evidence="3">Uncharacterized protein</fullName>
    </submittedName>
</protein>
<feature type="transmembrane region" description="Helical" evidence="2">
    <location>
        <begin position="82"/>
        <end position="101"/>
    </location>
</feature>
<name>A0A2U3KR13_9BACT</name>
<reference evidence="4" key="1">
    <citation type="submission" date="2018-02" db="EMBL/GenBank/DDBJ databases">
        <authorList>
            <person name="Hausmann B."/>
        </authorList>
    </citation>
    <scope>NUCLEOTIDE SEQUENCE [LARGE SCALE GENOMIC DNA]</scope>
    <source>
        <strain evidence="4">Peat soil MAG SbA1</strain>
    </source>
</reference>
<evidence type="ECO:0000256" key="1">
    <source>
        <dbReference type="SAM" id="MobiDB-lite"/>
    </source>
</evidence>
<evidence type="ECO:0000313" key="3">
    <source>
        <dbReference type="EMBL" id="SPF42095.1"/>
    </source>
</evidence>
<keyword evidence="2" id="KW-1133">Transmembrane helix</keyword>
<feature type="transmembrane region" description="Helical" evidence="2">
    <location>
        <begin position="51"/>
        <end position="76"/>
    </location>
</feature>
<accession>A0A2U3KR13</accession>
<gene>
    <name evidence="3" type="ORF">SBA1_420015</name>
</gene>
<feature type="transmembrane region" description="Helical" evidence="2">
    <location>
        <begin position="165"/>
        <end position="189"/>
    </location>
</feature>
<organism evidence="3 4">
    <name type="scientific">Candidatus Sulfotelmatobacter kueseliae</name>
    <dbReference type="NCBI Taxonomy" id="2042962"/>
    <lineage>
        <taxon>Bacteria</taxon>
        <taxon>Pseudomonadati</taxon>
        <taxon>Acidobacteriota</taxon>
        <taxon>Terriglobia</taxon>
        <taxon>Terriglobales</taxon>
        <taxon>Candidatus Korobacteraceae</taxon>
        <taxon>Candidatus Sulfotelmatobacter</taxon>
    </lineage>
</organism>
<keyword evidence="2" id="KW-0472">Membrane</keyword>
<feature type="transmembrane region" description="Helical" evidence="2">
    <location>
        <begin position="196"/>
        <end position="214"/>
    </location>
</feature>
<dbReference type="AlphaFoldDB" id="A0A2U3KR13"/>
<evidence type="ECO:0000313" key="4">
    <source>
        <dbReference type="Proteomes" id="UP000238701"/>
    </source>
</evidence>
<dbReference type="EMBL" id="OMOD01000136">
    <property type="protein sequence ID" value="SPF42095.1"/>
    <property type="molecule type" value="Genomic_DNA"/>
</dbReference>
<proteinExistence type="predicted"/>
<sequence>MFDRRSHRIRRIGRATPPSWDRSTPGSPPGTAAPNPADDLRFIRDTMERSAAFTAVSGWGYILLGFTALAAAGLAARQISSFAWLRVWLAEGLLAIAIGLLSCTWKANRRGLPLFSGPARKVALGLAPPLVAGAFLTFLLFRAGLQSALPATWLLLYGAGIMTGGAFSVAILPVMGLCFMLLGGLAVLAPAAWGNWFLAGGFGGLHIVFGYLIAGRHGG</sequence>
<keyword evidence="2" id="KW-0812">Transmembrane</keyword>
<dbReference type="Proteomes" id="UP000238701">
    <property type="component" value="Unassembled WGS sequence"/>
</dbReference>
<feature type="transmembrane region" description="Helical" evidence="2">
    <location>
        <begin position="122"/>
        <end position="145"/>
    </location>
</feature>
<feature type="region of interest" description="Disordered" evidence="1">
    <location>
        <begin position="13"/>
        <end position="36"/>
    </location>
</feature>
<evidence type="ECO:0000256" key="2">
    <source>
        <dbReference type="SAM" id="Phobius"/>
    </source>
</evidence>